<organism evidence="3 4">
    <name type="scientific">Pseudarthrobacter psychrotolerans</name>
    <dbReference type="NCBI Taxonomy" id="2697569"/>
    <lineage>
        <taxon>Bacteria</taxon>
        <taxon>Bacillati</taxon>
        <taxon>Actinomycetota</taxon>
        <taxon>Actinomycetes</taxon>
        <taxon>Micrococcales</taxon>
        <taxon>Micrococcaceae</taxon>
        <taxon>Pseudarthrobacter</taxon>
    </lineage>
</organism>
<reference evidence="3 4" key="1">
    <citation type="submission" date="2020-01" db="EMBL/GenBank/DDBJ databases">
        <title>Pseudarthrobacter psychrotolerans sp. nov., isolated from antarctic soil.</title>
        <authorList>
            <person name="Shin Y."/>
            <person name="Park W."/>
        </authorList>
    </citation>
    <scope>NUCLEOTIDE SEQUENCE [LARGE SCALE GENOMIC DNA]</scope>
    <source>
        <strain evidence="3 4">YJ56</strain>
    </source>
</reference>
<evidence type="ECO:0000256" key="1">
    <source>
        <dbReference type="ARBA" id="ARBA00005721"/>
    </source>
</evidence>
<dbReference type="AlphaFoldDB" id="A0A6P1NV47"/>
<dbReference type="EMBL" id="CP047898">
    <property type="protein sequence ID" value="QHK22240.1"/>
    <property type="molecule type" value="Genomic_DNA"/>
</dbReference>
<feature type="compositionally biased region" description="Low complexity" evidence="2">
    <location>
        <begin position="29"/>
        <end position="50"/>
    </location>
</feature>
<dbReference type="KEGG" id="psey:GU243_08450"/>
<feature type="region of interest" description="Disordered" evidence="2">
    <location>
        <begin position="1"/>
        <end position="68"/>
    </location>
</feature>
<protein>
    <submittedName>
        <fullName evidence="3">Asp23/Gls24 family envelope stress response protein</fullName>
    </submittedName>
</protein>
<evidence type="ECO:0000313" key="4">
    <source>
        <dbReference type="Proteomes" id="UP000464186"/>
    </source>
</evidence>
<feature type="compositionally biased region" description="Basic and acidic residues" evidence="2">
    <location>
        <begin position="55"/>
        <end position="66"/>
    </location>
</feature>
<feature type="compositionally biased region" description="Polar residues" evidence="2">
    <location>
        <begin position="17"/>
        <end position="28"/>
    </location>
</feature>
<proteinExistence type="inferred from homology"/>
<evidence type="ECO:0000313" key="3">
    <source>
        <dbReference type="EMBL" id="QHK22240.1"/>
    </source>
</evidence>
<name>A0A6P1NV47_9MICC</name>
<dbReference type="PANTHER" id="PTHR34297:SF3">
    <property type="entry name" value="ALKALINE SHOCK PROTEIN 23"/>
    <property type="match status" value="1"/>
</dbReference>
<comment type="similarity">
    <text evidence="1">Belongs to the asp23 family.</text>
</comment>
<accession>A0A6P1NV47</accession>
<dbReference type="Pfam" id="PF03780">
    <property type="entry name" value="Asp23"/>
    <property type="match status" value="1"/>
</dbReference>
<dbReference type="InterPro" id="IPR005531">
    <property type="entry name" value="Asp23"/>
</dbReference>
<evidence type="ECO:0000256" key="2">
    <source>
        <dbReference type="SAM" id="MobiDB-lite"/>
    </source>
</evidence>
<dbReference type="Proteomes" id="UP000464186">
    <property type="component" value="Chromosome"/>
</dbReference>
<sequence>MTADSDPGVSVLINEPNELQHTETVNSFAESSGPPSADSADSAASSAVSPVKPPAADRRTGGREGKGQTTIADAVVAKVAGIATRDIPGVYALGGGAARAMGALRGAVGQTDLSQGISVEVGKTQAAVDVSLVVEYPHPLQDVAGDVRNAIYHAVEDIVGLEVTEVNIDITDVHVPSDDEGAEVEHKEPRVL</sequence>
<gene>
    <name evidence="3" type="ORF">GU243_08450</name>
</gene>
<keyword evidence="4" id="KW-1185">Reference proteome</keyword>
<dbReference type="PANTHER" id="PTHR34297">
    <property type="entry name" value="HYPOTHETICAL CYTOSOLIC PROTEIN-RELATED"/>
    <property type="match status" value="1"/>
</dbReference>